<feature type="transmembrane region" description="Helical" evidence="1">
    <location>
        <begin position="259"/>
        <end position="278"/>
    </location>
</feature>
<dbReference type="EMBL" id="FOZP01000004">
    <property type="protein sequence ID" value="SFS53669.1"/>
    <property type="molecule type" value="Genomic_DNA"/>
</dbReference>
<dbReference type="OrthoDB" id="1061912at2"/>
<feature type="transmembrane region" description="Helical" evidence="1">
    <location>
        <begin position="153"/>
        <end position="177"/>
    </location>
</feature>
<dbReference type="RefSeq" id="WP_090225338.1">
    <property type="nucleotide sequence ID" value="NZ_FOZP01000004.1"/>
</dbReference>
<feature type="transmembrane region" description="Helical" evidence="1">
    <location>
        <begin position="28"/>
        <end position="52"/>
    </location>
</feature>
<dbReference type="STRING" id="593133.SAMN04488006_1921"/>
<proteinExistence type="predicted"/>
<feature type="transmembrane region" description="Helical" evidence="1">
    <location>
        <begin position="315"/>
        <end position="332"/>
    </location>
</feature>
<evidence type="ECO:0000313" key="3">
    <source>
        <dbReference type="Proteomes" id="UP000199312"/>
    </source>
</evidence>
<feature type="transmembrane region" description="Helical" evidence="1">
    <location>
        <begin position="113"/>
        <end position="133"/>
    </location>
</feature>
<dbReference type="AlphaFoldDB" id="A0A1I6QMK4"/>
<feature type="transmembrane region" description="Helical" evidence="1">
    <location>
        <begin position="284"/>
        <end position="303"/>
    </location>
</feature>
<protein>
    <submittedName>
        <fullName evidence="2">EpsG family protein</fullName>
    </submittedName>
</protein>
<feature type="transmembrane region" description="Helical" evidence="1">
    <location>
        <begin position="64"/>
        <end position="83"/>
    </location>
</feature>
<feature type="transmembrane region" description="Helical" evidence="1">
    <location>
        <begin position="229"/>
        <end position="247"/>
    </location>
</feature>
<name>A0A1I6QMK4_9FLAO</name>
<keyword evidence="1" id="KW-1133">Transmembrane helix</keyword>
<dbReference type="InterPro" id="IPR049458">
    <property type="entry name" value="EpsG-like"/>
</dbReference>
<keyword evidence="3" id="KW-1185">Reference proteome</keyword>
<organism evidence="2 3">
    <name type="scientific">Lutibacter maritimus</name>
    <dbReference type="NCBI Taxonomy" id="593133"/>
    <lineage>
        <taxon>Bacteria</taxon>
        <taxon>Pseudomonadati</taxon>
        <taxon>Bacteroidota</taxon>
        <taxon>Flavobacteriia</taxon>
        <taxon>Flavobacteriales</taxon>
        <taxon>Flavobacteriaceae</taxon>
        <taxon>Lutibacter</taxon>
    </lineage>
</organism>
<dbReference type="Pfam" id="PF14897">
    <property type="entry name" value="EpsG"/>
    <property type="match status" value="1"/>
</dbReference>
<dbReference type="Proteomes" id="UP000199312">
    <property type="component" value="Unassembled WGS sequence"/>
</dbReference>
<feature type="transmembrane region" description="Helical" evidence="1">
    <location>
        <begin position="189"/>
        <end position="209"/>
    </location>
</feature>
<accession>A0A1I6QMK4</accession>
<keyword evidence="1" id="KW-0812">Transmembrane</keyword>
<sequence>MIIYLTLFLIATILYFSANRKTPSIGYYIFIGLLILVSGFRDMIGGYDVYIYGEVYEYINKYTYLRSTFEKGFIAYFIGLNYINGQREFMFFITALIMVLLHFYTIKKYSPILYMSAFIFFCKFFLMSFVYLRQGLAMGLVWLSIRYVIQKRYMPFVCIVLLAFFMHKSAILFLPFIVIAHKKLGPYQLFLITTASFIIAISPLGQLILNYFIEGIDYAKLNIYGEKFTAINVFYLLEAVLLAYLALKFRKHFYQSTPTIVIFNGFLLYVLIILISLTNATFVRLAWVFFIFVVVALPYMYTFITDFKLQRTFKIAIFVYYTFVFFRLLTVFDGGDFMPYKSIFQDFNRNGQWEFMEYR</sequence>
<keyword evidence="1" id="KW-0472">Membrane</keyword>
<evidence type="ECO:0000256" key="1">
    <source>
        <dbReference type="SAM" id="Phobius"/>
    </source>
</evidence>
<feature type="transmembrane region" description="Helical" evidence="1">
    <location>
        <begin position="89"/>
        <end position="106"/>
    </location>
</feature>
<reference evidence="3" key="1">
    <citation type="submission" date="2016-10" db="EMBL/GenBank/DDBJ databases">
        <authorList>
            <person name="Varghese N."/>
            <person name="Submissions S."/>
        </authorList>
    </citation>
    <scope>NUCLEOTIDE SEQUENCE [LARGE SCALE GENOMIC DNA]</scope>
    <source>
        <strain evidence="3">DSM 24450</strain>
    </source>
</reference>
<gene>
    <name evidence="2" type="ORF">SAMN04488006_1921</name>
</gene>
<evidence type="ECO:0000313" key="2">
    <source>
        <dbReference type="EMBL" id="SFS53669.1"/>
    </source>
</evidence>